<evidence type="ECO:0000256" key="1">
    <source>
        <dbReference type="ARBA" id="ARBA00005662"/>
    </source>
</evidence>
<dbReference type="Proteomes" id="UP000535937">
    <property type="component" value="Unassembled WGS sequence"/>
</dbReference>
<dbReference type="InterPro" id="IPR019079">
    <property type="entry name" value="Capsule_synth_CapA"/>
</dbReference>
<organism evidence="3 4">
    <name type="scientific">Microbulbifer rhizosphaerae</name>
    <dbReference type="NCBI Taxonomy" id="1562603"/>
    <lineage>
        <taxon>Bacteria</taxon>
        <taxon>Pseudomonadati</taxon>
        <taxon>Pseudomonadota</taxon>
        <taxon>Gammaproteobacteria</taxon>
        <taxon>Cellvibrionales</taxon>
        <taxon>Microbulbiferaceae</taxon>
        <taxon>Microbulbifer</taxon>
    </lineage>
</organism>
<dbReference type="SUPFAM" id="SSF56300">
    <property type="entry name" value="Metallo-dependent phosphatases"/>
    <property type="match status" value="1"/>
</dbReference>
<gene>
    <name evidence="3" type="ORF">FHS09_003039</name>
</gene>
<reference evidence="3 4" key="1">
    <citation type="submission" date="2020-08" db="EMBL/GenBank/DDBJ databases">
        <title>Genomic Encyclopedia of Type Strains, Phase III (KMG-III): the genomes of soil and plant-associated and newly described type strains.</title>
        <authorList>
            <person name="Whitman W."/>
        </authorList>
    </citation>
    <scope>NUCLEOTIDE SEQUENCE [LARGE SCALE GENOMIC DNA]</scope>
    <source>
        <strain evidence="3 4">CECT 8799</strain>
    </source>
</reference>
<feature type="domain" description="Capsule synthesis protein CapA" evidence="2">
    <location>
        <begin position="7"/>
        <end position="288"/>
    </location>
</feature>
<dbReference type="EMBL" id="JACHWZ010000014">
    <property type="protein sequence ID" value="MBB3062194.1"/>
    <property type="molecule type" value="Genomic_DNA"/>
</dbReference>
<dbReference type="AlphaFoldDB" id="A0A7W4WDE2"/>
<accession>A0A7W4WDE2</accession>
<evidence type="ECO:0000313" key="4">
    <source>
        <dbReference type="Proteomes" id="UP000535937"/>
    </source>
</evidence>
<dbReference type="PANTHER" id="PTHR33393:SF11">
    <property type="entry name" value="POLYGLUTAMINE SYNTHESIS ACCESSORY PROTEIN RV0574C-RELATED"/>
    <property type="match status" value="1"/>
</dbReference>
<dbReference type="InterPro" id="IPR029052">
    <property type="entry name" value="Metallo-depent_PP-like"/>
</dbReference>
<comment type="caution">
    <text evidence="3">The sequence shown here is derived from an EMBL/GenBank/DDBJ whole genome shotgun (WGS) entry which is preliminary data.</text>
</comment>
<dbReference type="Gene3D" id="3.60.21.10">
    <property type="match status" value="1"/>
</dbReference>
<comment type="similarity">
    <text evidence="1">Belongs to the CapA family.</text>
</comment>
<dbReference type="CDD" id="cd07381">
    <property type="entry name" value="MPP_CapA"/>
    <property type="match status" value="1"/>
</dbReference>
<evidence type="ECO:0000259" key="2">
    <source>
        <dbReference type="SMART" id="SM00854"/>
    </source>
</evidence>
<dbReference type="Pfam" id="PF09587">
    <property type="entry name" value="PGA_cap"/>
    <property type="match status" value="1"/>
</dbReference>
<dbReference type="InterPro" id="IPR052169">
    <property type="entry name" value="CW_Biosynth-Accessory"/>
</dbReference>
<dbReference type="PANTHER" id="PTHR33393">
    <property type="entry name" value="POLYGLUTAMINE SYNTHESIS ACCESSORY PROTEIN RV0574C-RELATED"/>
    <property type="match status" value="1"/>
</dbReference>
<dbReference type="SMART" id="SM00854">
    <property type="entry name" value="PGA_cap"/>
    <property type="match status" value="1"/>
</dbReference>
<dbReference type="RefSeq" id="WP_183461282.1">
    <property type="nucleotide sequence ID" value="NZ_JACHWZ010000014.1"/>
</dbReference>
<protein>
    <submittedName>
        <fullName evidence="3">Poly-gamma-glutamate synthesis protein (Capsule biosynthesis protein)</fullName>
    </submittedName>
</protein>
<keyword evidence="4" id="KW-1185">Reference proteome</keyword>
<evidence type="ECO:0000313" key="3">
    <source>
        <dbReference type="EMBL" id="MBB3062194.1"/>
    </source>
</evidence>
<proteinExistence type="inferred from homology"/>
<name>A0A7W4WDE2_9GAMM</name>
<sequence length="374" mass="41839">MSEETVRLILAGDVMTGRGVDQILPHPSPAQIYEPYMRSAQGYVALAEQHSGPIPQPAEPAYLWGDALAAMDARTPDFRIINLETAVTRSEDYWPGKGINYRMHPDNISCLEAARIDACSLANNHVLDWGYEGLAETLATLRNADIETAGAGENSIAAGAPAVLAHNSGRVLLFAFGHPSSGVPEEWRVRADKPGVNVLENLSEKSAQQLADKVDSYRRPGDLTVMSIHWGGNWGYRIAQAQRDFAHALIDHTGVDLVFGHSSHHPQGIEIHRERAVLYGCGDLINDYEGIGGHEEYRPQLRLLYCVDLDRDSGALRRLELIPFEMYRFRLRRVSAEQREWLHRTLKRECHRLGSDLVQAKKSYSLLLDRSEEK</sequence>